<keyword evidence="2" id="KW-1185">Reference proteome</keyword>
<evidence type="ECO:0000313" key="2">
    <source>
        <dbReference type="Proteomes" id="UP001153076"/>
    </source>
</evidence>
<reference evidence="1" key="1">
    <citation type="submission" date="2022-04" db="EMBL/GenBank/DDBJ databases">
        <title>Carnegiea gigantea Genome sequencing and assembly v2.</title>
        <authorList>
            <person name="Copetti D."/>
            <person name="Sanderson M.J."/>
            <person name="Burquez A."/>
            <person name="Wojciechowski M.F."/>
        </authorList>
    </citation>
    <scope>NUCLEOTIDE SEQUENCE</scope>
    <source>
        <strain evidence="1">SGP5-SGP5p</strain>
        <tissue evidence="1">Aerial part</tissue>
    </source>
</reference>
<dbReference type="EMBL" id="JAKOGI010001019">
    <property type="protein sequence ID" value="KAJ8428341.1"/>
    <property type="molecule type" value="Genomic_DNA"/>
</dbReference>
<dbReference type="Proteomes" id="UP001153076">
    <property type="component" value="Unassembled WGS sequence"/>
</dbReference>
<accession>A0A9Q1GZP7</accession>
<organism evidence="1 2">
    <name type="scientific">Carnegiea gigantea</name>
    <dbReference type="NCBI Taxonomy" id="171969"/>
    <lineage>
        <taxon>Eukaryota</taxon>
        <taxon>Viridiplantae</taxon>
        <taxon>Streptophyta</taxon>
        <taxon>Embryophyta</taxon>
        <taxon>Tracheophyta</taxon>
        <taxon>Spermatophyta</taxon>
        <taxon>Magnoliopsida</taxon>
        <taxon>eudicotyledons</taxon>
        <taxon>Gunneridae</taxon>
        <taxon>Pentapetalae</taxon>
        <taxon>Caryophyllales</taxon>
        <taxon>Cactineae</taxon>
        <taxon>Cactaceae</taxon>
        <taxon>Cactoideae</taxon>
        <taxon>Echinocereeae</taxon>
        <taxon>Carnegiea</taxon>
    </lineage>
</organism>
<dbReference type="AlphaFoldDB" id="A0A9Q1GZP7"/>
<protein>
    <submittedName>
        <fullName evidence="1">Uncharacterized protein</fullName>
    </submittedName>
</protein>
<sequence length="155" mass="18183">MTQWWNRNEITRYTLEGHSCFLWLAKSFLYSFLHVKRKSSSLNYGLSNMLLIDLDNAGDNWEDVRATLALLWVCLEVHVTSTYEPKINTPNSLNMRRRWNLGGTGTPNVGIWLDKFYKEGYGEVFKETLSYTHIIRSMNDNCFFFKILKALVDIN</sequence>
<comment type="caution">
    <text evidence="1">The sequence shown here is derived from an EMBL/GenBank/DDBJ whole genome shotgun (WGS) entry which is preliminary data.</text>
</comment>
<evidence type="ECO:0000313" key="1">
    <source>
        <dbReference type="EMBL" id="KAJ8428341.1"/>
    </source>
</evidence>
<name>A0A9Q1GZP7_9CARY</name>
<proteinExistence type="predicted"/>
<gene>
    <name evidence="1" type="ORF">Cgig2_002754</name>
</gene>